<dbReference type="FunFam" id="1.10.220.20:FF:000002">
    <property type="entry name" value="Brefeldin A-inhibited guanine nucleotide-exchange protein 1"/>
    <property type="match status" value="1"/>
</dbReference>
<dbReference type="PANTHER" id="PTHR10663">
    <property type="entry name" value="GUANYL-NUCLEOTIDE EXCHANGE FACTOR"/>
    <property type="match status" value="1"/>
</dbReference>
<dbReference type="InterPro" id="IPR032629">
    <property type="entry name" value="DCB_dom"/>
</dbReference>
<evidence type="ECO:0000256" key="6">
    <source>
        <dbReference type="ARBA" id="ARBA00023136"/>
    </source>
</evidence>
<evidence type="ECO:0000259" key="7">
    <source>
        <dbReference type="PROSITE" id="PS50190"/>
    </source>
</evidence>
<dbReference type="EMBL" id="BTRK01000005">
    <property type="protein sequence ID" value="GMR53679.1"/>
    <property type="molecule type" value="Genomic_DNA"/>
</dbReference>
<sequence>MHIVNSSSTSPMFLKSAIEKILAEKDIRRKENTELKKACESALEQLKSMIGENGTSNVILPDVKVSVSAENFLLPFELACRSKSPKIVYNSLDSLQKLIAHGHIKGSAVDKTSPDRTVTDRIISIICSSFERDHADEQVLLQILKAILAVVLGNECPVHEKSLLDAVRVCFTIFLVTKSPINEATARGSLSQVMNAVFSRMENMGEEKDDERIVRDVVESIVGRLSNDTKASGETSSVHDSEFSPDVYQFANIYQKDAFLVFRALCVLSQKGEGDLNDPKDTHLRSKTFALEMLLLVLQNSGPVLQSSPPFISLIKKSLCVTLSNNAVSPIVAVFEKTLAIFVELLDKLKHHLKLQIEVFFKEMILSMLDSPSCSFEHKWILLNTVSKVVSAPQMLVDLFVNYDCDMTCHNVFASLVDVISKSARLSVSEISPQKERDREMRLLGLECLVEMMKGQVEWYTMSESGSSIKEGEKDGKRKKEEDFCLLEQMKQMKDKMEQGIEMFGRKPKEGLAYLQEHGFVGKEPLEIAEFLLKEDRLDKTVVGDYLGDPNEFNKSVMYAYVDDMDFSSKDLVTSLRFFLEKFRLPGEAQKIDRLMEKFASRYCECNPSLGLFASADTAYVLAYSIILLTTDLHSPQVRNKMTKDQYVSMNRGINNGGDLDREVLESIYDDIAANEIKMKGGASKLLKSQGRKADARVEMAAMGETARVLMESASKNDAALFVPASHQDHIRPMFKMCWTPCLAAFSLGVQMSSDEDEWKLCLKGFRYSIRLASLVDGTMERDAFIQALGRFTLLAPRSMMSEMKEKNIEAIKLMLLIGDECGNELSSNWYEVLKCISQLELVSLIGTGLRSGSLTDSSTSARYVAKSTGQDEKSLSSLQLTLTQTASQPVVVGVARIFENSSRLSADGVVQFVTALCNVSQEELSLSTGPRMFLLSKIVEVAFYNMGRIRLEWSRIWAVIGEHLKNAGCNDNEVVAHFSVDALRQLAIKFMEKGELPNYRFQKEFLRPFEVIMARNGRGDTRELVIACTSLMVEGHGDKIKSGWINLFSIWSRAATDNNVEIVEMAFRTVANAVTVHFTSNFSSVLDAFQEALKCLAEFACNSNLTDVSMEAIRLIRLCAECVASNEQVIVDALWEERFVVSGEQRVWLRGWFPIFFELSCIINRCKLDIRTRSLTVMFEILKSHGDKMRDDWWNDLFKIIYRIFEHAKQEDGRADKSEWLKTTCNHAMFALVELLTQFFPSIGPLLLPSLYDQFVSCLSQRNEFLAQTCVSCLKNVIILNGESFDESLWDKTIQTITHILNSTLPTDLIMKESSENGEMNGHSKEEKKNGINNLGWLDDEEISQLIVMCIVQMDMLDAISTILFGTPSSTALLPSIHPSHLLSICRCLIASLKLANSFNDSNGERTLLWKAGLRGSSKPNLPRLETTCASTLFSILLTLLQDERAISMKEEVSSLLTSSVSQCLHSFSTTQSESRRAGLTPVITRLLQECSSTPRQLLLSSLGAKFPFQLCDLIVTAESKELRSEVSSLLKVFCMG</sequence>
<dbReference type="Pfam" id="PF16213">
    <property type="entry name" value="DCB"/>
    <property type="match status" value="1"/>
</dbReference>
<dbReference type="InterPro" id="IPR035999">
    <property type="entry name" value="Sec7_dom_sf"/>
</dbReference>
<dbReference type="GO" id="GO:0032012">
    <property type="term" value="P:regulation of ARF protein signal transduction"/>
    <property type="evidence" value="ECO:0007669"/>
    <property type="project" value="InterPro"/>
</dbReference>
<evidence type="ECO:0000313" key="8">
    <source>
        <dbReference type="EMBL" id="GMR53679.1"/>
    </source>
</evidence>
<comment type="subcellular location">
    <subcellularLocation>
        <location evidence="2">Cytoplasm</location>
    </subcellularLocation>
    <subcellularLocation>
        <location evidence="1">Membrane</location>
    </subcellularLocation>
</comment>
<evidence type="ECO:0000256" key="4">
    <source>
        <dbReference type="ARBA" id="ARBA00022490"/>
    </source>
</evidence>
<dbReference type="Pfam" id="PF01369">
    <property type="entry name" value="Sec7"/>
    <property type="match status" value="1"/>
</dbReference>
<evidence type="ECO:0000256" key="3">
    <source>
        <dbReference type="ARBA" id="ARBA00022448"/>
    </source>
</evidence>
<dbReference type="GO" id="GO:0016020">
    <property type="term" value="C:membrane"/>
    <property type="evidence" value="ECO:0007669"/>
    <property type="project" value="UniProtKB-SubCell"/>
</dbReference>
<comment type="caution">
    <text evidence="8">The sequence shown here is derived from an EMBL/GenBank/DDBJ whole genome shotgun (WGS) entry which is preliminary data.</text>
</comment>
<dbReference type="GO" id="GO:0005737">
    <property type="term" value="C:cytoplasm"/>
    <property type="evidence" value="ECO:0007669"/>
    <property type="project" value="UniProtKB-SubCell"/>
</dbReference>
<dbReference type="PROSITE" id="PS50190">
    <property type="entry name" value="SEC7"/>
    <property type="match status" value="1"/>
</dbReference>
<accession>A0AAN5D144</accession>
<protein>
    <recommendedName>
        <fullName evidence="7">SEC7 domain-containing protein</fullName>
    </recommendedName>
</protein>
<dbReference type="SMART" id="SM00222">
    <property type="entry name" value="Sec7"/>
    <property type="match status" value="1"/>
</dbReference>
<keyword evidence="5" id="KW-0653">Protein transport</keyword>
<name>A0AAN5D144_9BILA</name>
<keyword evidence="4" id="KW-0963">Cytoplasm</keyword>
<keyword evidence="6" id="KW-0472">Membrane</keyword>
<gene>
    <name evidence="8" type="ORF">PMAYCL1PPCAC_23874</name>
</gene>
<evidence type="ECO:0000313" key="9">
    <source>
        <dbReference type="Proteomes" id="UP001328107"/>
    </source>
</evidence>
<dbReference type="Gene3D" id="1.10.1000.11">
    <property type="entry name" value="Arf Nucleotide-binding Site Opener,domain 2"/>
    <property type="match status" value="1"/>
</dbReference>
<keyword evidence="3" id="KW-0813">Transport</keyword>
<dbReference type="InterPro" id="IPR023394">
    <property type="entry name" value="Sec7_C_sf"/>
</dbReference>
<dbReference type="GO" id="GO:0005085">
    <property type="term" value="F:guanyl-nucleotide exchange factor activity"/>
    <property type="evidence" value="ECO:0007669"/>
    <property type="project" value="InterPro"/>
</dbReference>
<dbReference type="SUPFAM" id="SSF48425">
    <property type="entry name" value="Sec7 domain"/>
    <property type="match status" value="1"/>
</dbReference>
<reference evidence="9" key="1">
    <citation type="submission" date="2022-10" db="EMBL/GenBank/DDBJ databases">
        <title>Genome assembly of Pristionchus species.</title>
        <authorList>
            <person name="Yoshida K."/>
            <person name="Sommer R.J."/>
        </authorList>
    </citation>
    <scope>NUCLEOTIDE SEQUENCE [LARGE SCALE GENOMIC DNA]</scope>
    <source>
        <strain evidence="9">RS5460</strain>
    </source>
</reference>
<dbReference type="InterPro" id="IPR046455">
    <property type="entry name" value="Sec7/BIG1-like_C"/>
</dbReference>
<evidence type="ECO:0000256" key="5">
    <source>
        <dbReference type="ARBA" id="ARBA00022927"/>
    </source>
</evidence>
<feature type="domain" description="SEC7" evidence="7">
    <location>
        <begin position="486"/>
        <end position="675"/>
    </location>
</feature>
<evidence type="ECO:0000256" key="1">
    <source>
        <dbReference type="ARBA" id="ARBA00004370"/>
    </source>
</evidence>
<dbReference type="InterPro" id="IPR016024">
    <property type="entry name" value="ARM-type_fold"/>
</dbReference>
<dbReference type="Proteomes" id="UP001328107">
    <property type="component" value="Unassembled WGS sequence"/>
</dbReference>
<keyword evidence="9" id="KW-1185">Reference proteome</keyword>
<dbReference type="SUPFAM" id="SSF48371">
    <property type="entry name" value="ARM repeat"/>
    <property type="match status" value="1"/>
</dbReference>
<dbReference type="Pfam" id="PF20252">
    <property type="entry name" value="BIG2_C"/>
    <property type="match status" value="1"/>
</dbReference>
<dbReference type="InterPro" id="IPR015403">
    <property type="entry name" value="Mon2/Sec7/BIG1-like_HDS"/>
</dbReference>
<dbReference type="InterPro" id="IPR000904">
    <property type="entry name" value="Sec7_dom"/>
</dbReference>
<dbReference type="CDD" id="cd00171">
    <property type="entry name" value="Sec7"/>
    <property type="match status" value="1"/>
</dbReference>
<evidence type="ECO:0000256" key="2">
    <source>
        <dbReference type="ARBA" id="ARBA00004496"/>
    </source>
</evidence>
<dbReference type="InterPro" id="IPR032691">
    <property type="entry name" value="Mon2/Sec7/BIG1-like_HUS"/>
</dbReference>
<organism evidence="8 9">
    <name type="scientific">Pristionchus mayeri</name>
    <dbReference type="NCBI Taxonomy" id="1317129"/>
    <lineage>
        <taxon>Eukaryota</taxon>
        <taxon>Metazoa</taxon>
        <taxon>Ecdysozoa</taxon>
        <taxon>Nematoda</taxon>
        <taxon>Chromadorea</taxon>
        <taxon>Rhabditida</taxon>
        <taxon>Rhabditina</taxon>
        <taxon>Diplogasteromorpha</taxon>
        <taxon>Diplogasteroidea</taxon>
        <taxon>Neodiplogasteridae</taxon>
        <taxon>Pristionchus</taxon>
    </lineage>
</organism>
<dbReference type="GO" id="GO:0015031">
    <property type="term" value="P:protein transport"/>
    <property type="evidence" value="ECO:0007669"/>
    <property type="project" value="UniProtKB-KW"/>
</dbReference>
<dbReference type="FunFam" id="1.10.1000.11:FF:000003">
    <property type="entry name" value="Brefeldin A-inhibited guanine nucleotide-exchange protein 1"/>
    <property type="match status" value="1"/>
</dbReference>
<proteinExistence type="predicted"/>
<dbReference type="Pfam" id="PF09324">
    <property type="entry name" value="Sec7-like_HDS"/>
    <property type="match status" value="1"/>
</dbReference>
<dbReference type="Gene3D" id="1.10.220.20">
    <property type="match status" value="1"/>
</dbReference>
<dbReference type="Pfam" id="PF12783">
    <property type="entry name" value="Sec7-like_HUS"/>
    <property type="match status" value="1"/>
</dbReference>
<dbReference type="PANTHER" id="PTHR10663:SF375">
    <property type="entry name" value="LD29171P"/>
    <property type="match status" value="1"/>
</dbReference>